<dbReference type="InterPro" id="IPR017441">
    <property type="entry name" value="Protein_kinase_ATP_BS"/>
</dbReference>
<dbReference type="Proteomes" id="UP001206595">
    <property type="component" value="Unassembled WGS sequence"/>
</dbReference>
<evidence type="ECO:0000259" key="14">
    <source>
        <dbReference type="PROSITE" id="PS50011"/>
    </source>
</evidence>
<feature type="region of interest" description="Disordered" evidence="13">
    <location>
        <begin position="91"/>
        <end position="110"/>
    </location>
</feature>
<dbReference type="SMART" id="SM00220">
    <property type="entry name" value="S_TKc"/>
    <property type="match status" value="1"/>
</dbReference>
<keyword evidence="16" id="KW-1185">Reference proteome</keyword>
<feature type="compositionally biased region" description="Basic and acidic residues" evidence="13">
    <location>
        <begin position="653"/>
        <end position="668"/>
    </location>
</feature>
<dbReference type="GO" id="GO:0004674">
    <property type="term" value="F:protein serine/threonine kinase activity"/>
    <property type="evidence" value="ECO:0007669"/>
    <property type="project" value="UniProtKB-KW"/>
</dbReference>
<comment type="caution">
    <text evidence="15">The sequence shown here is derived from an EMBL/GenBank/DDBJ whole genome shotgun (WGS) entry which is preliminary data.</text>
</comment>
<dbReference type="Pfam" id="PF00069">
    <property type="entry name" value="Pkinase"/>
    <property type="match status" value="1"/>
</dbReference>
<dbReference type="InterPro" id="IPR008271">
    <property type="entry name" value="Ser/Thr_kinase_AS"/>
</dbReference>
<feature type="compositionally biased region" description="Polar residues" evidence="13">
    <location>
        <begin position="28"/>
        <end position="42"/>
    </location>
</feature>
<evidence type="ECO:0000256" key="13">
    <source>
        <dbReference type="SAM" id="MobiDB-lite"/>
    </source>
</evidence>
<feature type="region of interest" description="Disordered" evidence="13">
    <location>
        <begin position="610"/>
        <end position="694"/>
    </location>
</feature>
<evidence type="ECO:0000256" key="10">
    <source>
        <dbReference type="ARBA" id="ARBA00047899"/>
    </source>
</evidence>
<evidence type="ECO:0000313" key="16">
    <source>
        <dbReference type="Proteomes" id="UP001206595"/>
    </source>
</evidence>
<comment type="catalytic activity">
    <reaction evidence="11">
        <text>L-seryl-[protein] + ATP = O-phospho-L-seryl-[protein] + ADP + H(+)</text>
        <dbReference type="Rhea" id="RHEA:17989"/>
        <dbReference type="Rhea" id="RHEA-COMP:9863"/>
        <dbReference type="Rhea" id="RHEA-COMP:11604"/>
        <dbReference type="ChEBI" id="CHEBI:15378"/>
        <dbReference type="ChEBI" id="CHEBI:29999"/>
        <dbReference type="ChEBI" id="CHEBI:30616"/>
        <dbReference type="ChEBI" id="CHEBI:83421"/>
        <dbReference type="ChEBI" id="CHEBI:456216"/>
        <dbReference type="EC" id="2.7.11.1"/>
    </reaction>
</comment>
<dbReference type="RefSeq" id="XP_051442807.1">
    <property type="nucleotide sequence ID" value="XM_051590503.1"/>
</dbReference>
<evidence type="ECO:0000313" key="15">
    <source>
        <dbReference type="EMBL" id="KAI8577803.1"/>
    </source>
</evidence>
<evidence type="ECO:0000256" key="2">
    <source>
        <dbReference type="ARBA" id="ARBA00010791"/>
    </source>
</evidence>
<keyword evidence="7 12" id="KW-0547">Nucleotide-binding</keyword>
<feature type="compositionally biased region" description="Basic and acidic residues" evidence="13">
    <location>
        <begin position="474"/>
        <end position="488"/>
    </location>
</feature>
<sequence>MAATTARPHSVAYSDRRRAASVDFHPTSGETSAKRSVSTSQARKSRTKSPEVVGQYILYSTLGQGSMGKVKLARHRKTGQLAAVKILPKMSLNDPNHKSKDPKDTPEHRHRRTEREIAIMLLLNHSNICKLLHWEIHDNSYYIFLEYVDGGQLLDYIIRHGKLKERQARRFGRQILSAIDYCHRNSIVHRDLKIENILLTRDENIKIIDFGLSNLYSPKSMLSTFCGSLYFAAPELLQATKYTGPEVDVWSFGVVLFVLVTGRVPFDDTSMPALHAKIKSGVVEYPDHMSRDCVDLLKSILVVDSKKRATIAQIAAHPWMNKRYEVPITNELPRRSPLAVPVDIQTVEGMHGFGLGDTQDIKDRLESIIATREYQAAAKFINKIPETYRMENIPQQQNRWRLKESPPKKVIVVANDDPLSQPAMYDPLLSIYYLVKERQERNRQDLISANDAAVPELSIAENPKPIIINSENSSNEKRFSKQEKKPEPSNHSPSNHIKFTASTKAQNGEMVVSPPSSTSTPSNTDKRASKRLSALFQTKRFSKDTREPPSNNSIPLNNASSSDDLSKHLRPNRNSKTPPAPSSQFPTPTGSLSTPIKRSTFQQNVNSLGRRLTFKPKPSQEAPTPPLSSNEQLKKPTIPRPRTTSPGPSPNRTESKSPSKSLRLDTRKARNAISGVLNGTKSPKNTRDSTGANGFQLFKLNNKDSSKDIKPKQEALQGLKGLAKNQLFHIAPEELYQHLLKVLEELNIEISIRDSYEVPCQWRSWKQYLQESSVSVGVANNSSRSSNTLDSLLQRRSSVHNAVAREADGTLSPPSKNVNRKSSSRRLSHTLSESESPSHLVFDVIIFSVSWAKRYGIRVQAIMTQDEEKYSHLFKKAEQLILNALEERCRKHQMITI</sequence>
<evidence type="ECO:0000256" key="4">
    <source>
        <dbReference type="ARBA" id="ARBA00022490"/>
    </source>
</evidence>
<feature type="compositionally biased region" description="Polar residues" evidence="13">
    <location>
        <begin position="574"/>
        <end position="596"/>
    </location>
</feature>
<evidence type="ECO:0000256" key="6">
    <source>
        <dbReference type="ARBA" id="ARBA00022679"/>
    </source>
</evidence>
<feature type="compositionally biased region" description="Polar residues" evidence="13">
    <location>
        <begin position="677"/>
        <end position="693"/>
    </location>
</feature>
<dbReference type="GO" id="GO:0035556">
    <property type="term" value="P:intracellular signal transduction"/>
    <property type="evidence" value="ECO:0007669"/>
    <property type="project" value="TreeGrafter"/>
</dbReference>
<feature type="compositionally biased region" description="Polar residues" evidence="13">
    <location>
        <begin position="489"/>
        <end position="506"/>
    </location>
</feature>
<feature type="compositionally biased region" description="Basic residues" evidence="13">
    <location>
        <begin position="818"/>
        <end position="828"/>
    </location>
</feature>
<dbReference type="PROSITE" id="PS00108">
    <property type="entry name" value="PROTEIN_KINASE_ST"/>
    <property type="match status" value="1"/>
</dbReference>
<dbReference type="GeneID" id="75915846"/>
<dbReference type="PANTHER" id="PTHR24346">
    <property type="entry name" value="MAP/MICROTUBULE AFFINITY-REGULATING KINASE"/>
    <property type="match status" value="1"/>
</dbReference>
<protein>
    <recommendedName>
        <fullName evidence="3">non-specific serine/threonine protein kinase</fullName>
        <ecNumber evidence="3">2.7.11.1</ecNumber>
    </recommendedName>
</protein>
<keyword evidence="4" id="KW-0963">Cytoplasm</keyword>
<evidence type="ECO:0000256" key="7">
    <source>
        <dbReference type="ARBA" id="ARBA00022741"/>
    </source>
</evidence>
<accession>A0AAD5HD45</accession>
<dbReference type="PANTHER" id="PTHR24346:SF82">
    <property type="entry name" value="KP78A-RELATED"/>
    <property type="match status" value="1"/>
</dbReference>
<dbReference type="GO" id="GO:0005737">
    <property type="term" value="C:cytoplasm"/>
    <property type="evidence" value="ECO:0007669"/>
    <property type="project" value="UniProtKB-SubCell"/>
</dbReference>
<keyword evidence="9 12" id="KW-0067">ATP-binding</keyword>
<feature type="compositionally biased region" description="Low complexity" evidence="13">
    <location>
        <begin position="513"/>
        <end position="523"/>
    </location>
</feature>
<dbReference type="SUPFAM" id="SSF56112">
    <property type="entry name" value="Protein kinase-like (PK-like)"/>
    <property type="match status" value="1"/>
</dbReference>
<feature type="compositionally biased region" description="Low complexity" evidence="13">
    <location>
        <begin position="640"/>
        <end position="652"/>
    </location>
</feature>
<feature type="domain" description="Protein kinase" evidence="14">
    <location>
        <begin position="56"/>
        <end position="320"/>
    </location>
</feature>
<name>A0AAD5HD45_UMBRA</name>
<dbReference type="GO" id="GO:0000226">
    <property type="term" value="P:microtubule cytoskeleton organization"/>
    <property type="evidence" value="ECO:0007669"/>
    <property type="project" value="TreeGrafter"/>
</dbReference>
<comment type="catalytic activity">
    <reaction evidence="10">
        <text>L-threonyl-[protein] + ATP = O-phospho-L-threonyl-[protein] + ADP + H(+)</text>
        <dbReference type="Rhea" id="RHEA:46608"/>
        <dbReference type="Rhea" id="RHEA-COMP:11060"/>
        <dbReference type="Rhea" id="RHEA-COMP:11605"/>
        <dbReference type="ChEBI" id="CHEBI:15378"/>
        <dbReference type="ChEBI" id="CHEBI:30013"/>
        <dbReference type="ChEBI" id="CHEBI:30616"/>
        <dbReference type="ChEBI" id="CHEBI:61977"/>
        <dbReference type="ChEBI" id="CHEBI:456216"/>
        <dbReference type="EC" id="2.7.11.1"/>
    </reaction>
</comment>
<evidence type="ECO:0000256" key="9">
    <source>
        <dbReference type="ARBA" id="ARBA00022840"/>
    </source>
</evidence>
<dbReference type="FunFam" id="1.10.510.10:FF:001222">
    <property type="entry name" value="Serine/threonine-protein kinase ppk25"/>
    <property type="match status" value="1"/>
</dbReference>
<comment type="similarity">
    <text evidence="2">Belongs to the protein kinase superfamily. CAMK Ser/Thr protein kinase family. NIM1 subfamily.</text>
</comment>
<comment type="subcellular location">
    <subcellularLocation>
        <location evidence="1">Cytoplasm</location>
    </subcellularLocation>
</comment>
<feature type="compositionally biased region" description="Polar residues" evidence="13">
    <location>
        <begin position="548"/>
        <end position="563"/>
    </location>
</feature>
<evidence type="ECO:0000256" key="1">
    <source>
        <dbReference type="ARBA" id="ARBA00004496"/>
    </source>
</evidence>
<evidence type="ECO:0000256" key="12">
    <source>
        <dbReference type="PROSITE-ProRule" id="PRU10141"/>
    </source>
</evidence>
<keyword evidence="5" id="KW-0723">Serine/threonine-protein kinase</keyword>
<reference evidence="15" key="2">
    <citation type="journal article" date="2022" name="Proc. Natl. Acad. Sci. U.S.A.">
        <title>Diploid-dominant life cycles characterize the early evolution of Fungi.</title>
        <authorList>
            <person name="Amses K.R."/>
            <person name="Simmons D.R."/>
            <person name="Longcore J.E."/>
            <person name="Mondo S.J."/>
            <person name="Seto K."/>
            <person name="Jeronimo G.H."/>
            <person name="Bonds A.E."/>
            <person name="Quandt C.A."/>
            <person name="Davis W.J."/>
            <person name="Chang Y."/>
            <person name="Federici B.A."/>
            <person name="Kuo A."/>
            <person name="LaButti K."/>
            <person name="Pangilinan J."/>
            <person name="Andreopoulos W."/>
            <person name="Tritt A."/>
            <person name="Riley R."/>
            <person name="Hundley H."/>
            <person name="Johnson J."/>
            <person name="Lipzen A."/>
            <person name="Barry K."/>
            <person name="Lang B.F."/>
            <person name="Cuomo C.A."/>
            <person name="Buchler N.E."/>
            <person name="Grigoriev I.V."/>
            <person name="Spatafora J.W."/>
            <person name="Stajich J.E."/>
            <person name="James T.Y."/>
        </authorList>
    </citation>
    <scope>NUCLEOTIDE SEQUENCE</scope>
    <source>
        <strain evidence="15">AG</strain>
    </source>
</reference>
<dbReference type="GO" id="GO:0005524">
    <property type="term" value="F:ATP binding"/>
    <property type="evidence" value="ECO:0007669"/>
    <property type="project" value="UniProtKB-UniRule"/>
</dbReference>
<keyword evidence="6" id="KW-0808">Transferase</keyword>
<proteinExistence type="inferred from homology"/>
<dbReference type="Gene3D" id="1.10.510.10">
    <property type="entry name" value="Transferase(Phosphotransferase) domain 1"/>
    <property type="match status" value="1"/>
</dbReference>
<dbReference type="InterPro" id="IPR000719">
    <property type="entry name" value="Prot_kinase_dom"/>
</dbReference>
<gene>
    <name evidence="15" type="ORF">K450DRAFT_250077</name>
</gene>
<feature type="binding site" evidence="12">
    <location>
        <position position="85"/>
    </location>
    <ligand>
        <name>ATP</name>
        <dbReference type="ChEBI" id="CHEBI:30616"/>
    </ligand>
</feature>
<keyword evidence="8" id="KW-0418">Kinase</keyword>
<dbReference type="EMBL" id="MU620936">
    <property type="protein sequence ID" value="KAI8577803.1"/>
    <property type="molecule type" value="Genomic_DNA"/>
</dbReference>
<evidence type="ECO:0000256" key="3">
    <source>
        <dbReference type="ARBA" id="ARBA00012513"/>
    </source>
</evidence>
<dbReference type="EC" id="2.7.11.1" evidence="3"/>
<dbReference type="PROSITE" id="PS50011">
    <property type="entry name" value="PROTEIN_KINASE_DOM"/>
    <property type="match status" value="1"/>
</dbReference>
<feature type="compositionally biased region" description="Basic and acidic residues" evidence="13">
    <location>
        <begin position="95"/>
        <end position="110"/>
    </location>
</feature>
<organism evidence="15 16">
    <name type="scientific">Umbelopsis ramanniana AG</name>
    <dbReference type="NCBI Taxonomy" id="1314678"/>
    <lineage>
        <taxon>Eukaryota</taxon>
        <taxon>Fungi</taxon>
        <taxon>Fungi incertae sedis</taxon>
        <taxon>Mucoromycota</taxon>
        <taxon>Mucoromycotina</taxon>
        <taxon>Umbelopsidomycetes</taxon>
        <taxon>Umbelopsidales</taxon>
        <taxon>Umbelopsidaceae</taxon>
        <taxon>Umbelopsis</taxon>
    </lineage>
</organism>
<dbReference type="PROSITE" id="PS00107">
    <property type="entry name" value="PROTEIN_KINASE_ATP"/>
    <property type="match status" value="1"/>
</dbReference>
<dbReference type="AlphaFoldDB" id="A0AAD5HD45"/>
<reference evidence="15" key="1">
    <citation type="submission" date="2021-06" db="EMBL/GenBank/DDBJ databases">
        <authorList>
            <consortium name="DOE Joint Genome Institute"/>
            <person name="Mondo S.J."/>
            <person name="Amses K.R."/>
            <person name="Simmons D.R."/>
            <person name="Longcore J.E."/>
            <person name="Seto K."/>
            <person name="Alves G.H."/>
            <person name="Bonds A.E."/>
            <person name="Quandt C.A."/>
            <person name="Davis W.J."/>
            <person name="Chang Y."/>
            <person name="Letcher P.M."/>
            <person name="Powell M.J."/>
            <person name="Kuo A."/>
            <person name="Labutti K."/>
            <person name="Pangilinan J."/>
            <person name="Andreopoulos W."/>
            <person name="Tritt A."/>
            <person name="Riley R."/>
            <person name="Hundley H."/>
            <person name="Johnson J."/>
            <person name="Lipzen A."/>
            <person name="Barry K."/>
            <person name="Berbee M.L."/>
            <person name="Buchler N.E."/>
            <person name="Grigoriev I.V."/>
            <person name="Spatafora J.W."/>
            <person name="Stajich J.E."/>
            <person name="James T.Y."/>
        </authorList>
    </citation>
    <scope>NUCLEOTIDE SEQUENCE</scope>
    <source>
        <strain evidence="15">AG</strain>
    </source>
</reference>
<dbReference type="InterPro" id="IPR011009">
    <property type="entry name" value="Kinase-like_dom_sf"/>
</dbReference>
<feature type="region of interest" description="Disordered" evidence="13">
    <location>
        <begin position="1"/>
        <end position="48"/>
    </location>
</feature>
<feature type="region of interest" description="Disordered" evidence="13">
    <location>
        <begin position="465"/>
        <end position="596"/>
    </location>
</feature>
<evidence type="ECO:0000256" key="11">
    <source>
        <dbReference type="ARBA" id="ARBA00048679"/>
    </source>
</evidence>
<feature type="region of interest" description="Disordered" evidence="13">
    <location>
        <begin position="803"/>
        <end position="830"/>
    </location>
</feature>
<evidence type="ECO:0000256" key="5">
    <source>
        <dbReference type="ARBA" id="ARBA00022527"/>
    </source>
</evidence>
<evidence type="ECO:0000256" key="8">
    <source>
        <dbReference type="ARBA" id="ARBA00022777"/>
    </source>
</evidence>